<proteinExistence type="predicted"/>
<dbReference type="InterPro" id="IPR029071">
    <property type="entry name" value="Ubiquitin-like_domsf"/>
</dbReference>
<feature type="domain" description="Ubiquitin-like" evidence="1">
    <location>
        <begin position="171"/>
        <end position="232"/>
    </location>
</feature>
<accession>A0ABN7UL35</accession>
<dbReference type="PRINTS" id="PR00348">
    <property type="entry name" value="UBIQUITIN"/>
</dbReference>
<dbReference type="Pfam" id="PF00240">
    <property type="entry name" value="ubiquitin"/>
    <property type="match status" value="3"/>
</dbReference>
<dbReference type="PROSITE" id="PS50053">
    <property type="entry name" value="UBIQUITIN_2"/>
    <property type="match status" value="3"/>
</dbReference>
<evidence type="ECO:0000313" key="2">
    <source>
        <dbReference type="EMBL" id="CAG8623298.1"/>
    </source>
</evidence>
<gene>
    <name evidence="2" type="ORF">GMARGA_LOCUS7956</name>
</gene>
<dbReference type="InterPro" id="IPR019956">
    <property type="entry name" value="Ubiquitin_dom"/>
</dbReference>
<dbReference type="SMART" id="SM00213">
    <property type="entry name" value="UBQ"/>
    <property type="match status" value="3"/>
</dbReference>
<dbReference type="EMBL" id="CAJVQB010003978">
    <property type="protein sequence ID" value="CAG8623298.1"/>
    <property type="molecule type" value="Genomic_DNA"/>
</dbReference>
<sequence length="247" mass="28162">MASLSTVLMKSFGNIYSSENNSLENRHLSNRTSSMQIFVKTPTDQTLELDVLPTDTVKELNQKIQNRDKCSFYGISFKGNKLDDSSRLIDVGIENGTTCCCYIQILYYTPNGETFELDALPSDTILNLKQKIQARNSSACSNIVFEDIKLDDNSRLVDAGIKNGCKLCCFFQIFVKNLIGKTITYEVNPFKTIEYLKYLIKDREWLPVSQQRLIFAGKQLEDDRTFFNYNIQLLTCNGVRYSGIVIV</sequence>
<dbReference type="Proteomes" id="UP000789901">
    <property type="component" value="Unassembled WGS sequence"/>
</dbReference>
<feature type="domain" description="Ubiquitin-like" evidence="1">
    <location>
        <begin position="103"/>
        <end position="167"/>
    </location>
</feature>
<dbReference type="Gene3D" id="3.10.20.90">
    <property type="entry name" value="Phosphatidylinositol 3-kinase Catalytic Subunit, Chain A, domain 1"/>
    <property type="match status" value="3"/>
</dbReference>
<dbReference type="InterPro" id="IPR050158">
    <property type="entry name" value="Ubiquitin_ubiquitin-like"/>
</dbReference>
<evidence type="ECO:0000313" key="3">
    <source>
        <dbReference type="Proteomes" id="UP000789901"/>
    </source>
</evidence>
<evidence type="ECO:0000259" key="1">
    <source>
        <dbReference type="PROSITE" id="PS50053"/>
    </source>
</evidence>
<keyword evidence="3" id="KW-1185">Reference proteome</keyword>
<organism evidence="2 3">
    <name type="scientific">Gigaspora margarita</name>
    <dbReference type="NCBI Taxonomy" id="4874"/>
    <lineage>
        <taxon>Eukaryota</taxon>
        <taxon>Fungi</taxon>
        <taxon>Fungi incertae sedis</taxon>
        <taxon>Mucoromycota</taxon>
        <taxon>Glomeromycotina</taxon>
        <taxon>Glomeromycetes</taxon>
        <taxon>Diversisporales</taxon>
        <taxon>Gigasporaceae</taxon>
        <taxon>Gigaspora</taxon>
    </lineage>
</organism>
<dbReference type="InterPro" id="IPR000626">
    <property type="entry name" value="Ubiquitin-like_dom"/>
</dbReference>
<comment type="caution">
    <text evidence="2">The sequence shown here is derived from an EMBL/GenBank/DDBJ whole genome shotgun (WGS) entry which is preliminary data.</text>
</comment>
<dbReference type="CDD" id="cd17039">
    <property type="entry name" value="Ubl_ubiquitin_like"/>
    <property type="match status" value="1"/>
</dbReference>
<protein>
    <submittedName>
        <fullName evidence="2">34331_t:CDS:1</fullName>
    </submittedName>
</protein>
<dbReference type="PANTHER" id="PTHR10666">
    <property type="entry name" value="UBIQUITIN"/>
    <property type="match status" value="1"/>
</dbReference>
<reference evidence="2 3" key="1">
    <citation type="submission" date="2021-06" db="EMBL/GenBank/DDBJ databases">
        <authorList>
            <person name="Kallberg Y."/>
            <person name="Tangrot J."/>
            <person name="Rosling A."/>
        </authorList>
    </citation>
    <scope>NUCLEOTIDE SEQUENCE [LARGE SCALE GENOMIC DNA]</scope>
    <source>
        <strain evidence="2 3">120-4 pot B 10/14</strain>
    </source>
</reference>
<dbReference type="PROSITE" id="PS00299">
    <property type="entry name" value="UBIQUITIN_1"/>
    <property type="match status" value="1"/>
</dbReference>
<name>A0ABN7UL35_GIGMA</name>
<dbReference type="InterPro" id="IPR019954">
    <property type="entry name" value="Ubiquitin_CS"/>
</dbReference>
<dbReference type="SUPFAM" id="SSF54236">
    <property type="entry name" value="Ubiquitin-like"/>
    <property type="match status" value="3"/>
</dbReference>
<feature type="domain" description="Ubiquitin-like" evidence="1">
    <location>
        <begin position="35"/>
        <end position="98"/>
    </location>
</feature>